<gene>
    <name evidence="1" type="ORF">LC_TR4827_c0_g1_i1_g.17094</name>
</gene>
<accession>A0A1J3FX22</accession>
<dbReference type="EMBL" id="GEVK01006460">
    <property type="protein sequence ID" value="JAU46372.1"/>
    <property type="molecule type" value="Transcribed_RNA"/>
</dbReference>
<evidence type="ECO:0000313" key="1">
    <source>
        <dbReference type="EMBL" id="JAU46372.1"/>
    </source>
</evidence>
<protein>
    <submittedName>
        <fullName evidence="1">Uncharacterized protein</fullName>
    </submittedName>
</protein>
<dbReference type="AlphaFoldDB" id="A0A1J3FX22"/>
<proteinExistence type="predicted"/>
<reference evidence="1" key="1">
    <citation type="submission" date="2016-07" db="EMBL/GenBank/DDBJ databases">
        <title>De novo transcriptome assembly of four accessions of the metal hyperaccumulator plant Noccaea caerulescens.</title>
        <authorList>
            <person name="Blande D."/>
            <person name="Halimaa P."/>
            <person name="Tervahauta A.I."/>
            <person name="Aarts M.G."/>
            <person name="Karenlampi S.O."/>
        </authorList>
    </citation>
    <scope>NUCLEOTIDE SEQUENCE</scope>
</reference>
<organism evidence="1">
    <name type="scientific">Noccaea caerulescens</name>
    <name type="common">Alpine penny-cress</name>
    <name type="synonym">Thlaspi caerulescens</name>
    <dbReference type="NCBI Taxonomy" id="107243"/>
    <lineage>
        <taxon>Eukaryota</taxon>
        <taxon>Viridiplantae</taxon>
        <taxon>Streptophyta</taxon>
        <taxon>Embryophyta</taxon>
        <taxon>Tracheophyta</taxon>
        <taxon>Spermatophyta</taxon>
        <taxon>Magnoliopsida</taxon>
        <taxon>eudicotyledons</taxon>
        <taxon>Gunneridae</taxon>
        <taxon>Pentapetalae</taxon>
        <taxon>rosids</taxon>
        <taxon>malvids</taxon>
        <taxon>Brassicales</taxon>
        <taxon>Brassicaceae</taxon>
        <taxon>Coluteocarpeae</taxon>
        <taxon>Noccaea</taxon>
    </lineage>
</organism>
<name>A0A1J3FX22_NOCCA</name>
<sequence>MIASKLKSISLSPERASFGELRLSSSRLAQNRLAVSAYHNGLRVTEHSRDVEASLAFHIHEEGIRRLNKTLELVLRLLKRCWWVKQIDIVLKNHLRKILKRRLSRAATANNRREREF</sequence>